<dbReference type="HAMAP" id="MF_00095">
    <property type="entry name" value="SfsA"/>
    <property type="match status" value="1"/>
</dbReference>
<dbReference type="InterPro" id="IPR040452">
    <property type="entry name" value="SfsA_C"/>
</dbReference>
<dbReference type="InterPro" id="IPR005224">
    <property type="entry name" value="SfsA"/>
</dbReference>
<dbReference type="CDD" id="cd22359">
    <property type="entry name" value="SfsA-like_bacterial"/>
    <property type="match status" value="1"/>
</dbReference>
<dbReference type="Gene3D" id="3.40.1350.60">
    <property type="match status" value="1"/>
</dbReference>
<dbReference type="EMBL" id="JACHGH010000002">
    <property type="protein sequence ID" value="MBB6452295.1"/>
    <property type="molecule type" value="Genomic_DNA"/>
</dbReference>
<sequence>MFLPFENKLHKAIYRERVNRFILTCQLVETNELITVHLQDPGRLIELLVPENFIYVSYHDEPHRKTKWTAEIIQKPNETVFVSLRSTLPNRLISMALKAGQLGEYKPLSYSKQEYTYGHSRWDFLLENEQRKYLLEVKSVTMEKQGTGYFPDAPTKRGKKHVDELQAIQQRGEYQTGILFVCQREDISIVKPADWIDPAFAQSLRMAHENGVEIKARVCRVDLKGIYLGEMIPVELS</sequence>
<dbReference type="RefSeq" id="WP_174495030.1">
    <property type="nucleotide sequence ID" value="NZ_CADDWK010000002.1"/>
</dbReference>
<gene>
    <name evidence="1" type="primary">sfsA</name>
    <name evidence="4" type="ORF">HNQ94_000740</name>
</gene>
<feature type="domain" description="Sugar fermentation stimulation protein C-terminal" evidence="2">
    <location>
        <begin position="88"/>
        <end position="224"/>
    </location>
</feature>
<dbReference type="Gene3D" id="2.40.50.580">
    <property type="match status" value="1"/>
</dbReference>
<feature type="domain" description="SfsA N-terminal OB" evidence="3">
    <location>
        <begin position="16"/>
        <end position="82"/>
    </location>
</feature>
<proteinExistence type="inferred from homology"/>
<dbReference type="Pfam" id="PF03749">
    <property type="entry name" value="SfsA"/>
    <property type="match status" value="1"/>
</dbReference>
<organism evidence="4 5">
    <name type="scientific">Salirhabdus euzebyi</name>
    <dbReference type="NCBI Taxonomy" id="394506"/>
    <lineage>
        <taxon>Bacteria</taxon>
        <taxon>Bacillati</taxon>
        <taxon>Bacillota</taxon>
        <taxon>Bacilli</taxon>
        <taxon>Bacillales</taxon>
        <taxon>Bacillaceae</taxon>
        <taxon>Salirhabdus</taxon>
    </lineage>
</organism>
<dbReference type="PANTHER" id="PTHR30545:SF2">
    <property type="entry name" value="SUGAR FERMENTATION STIMULATION PROTEIN A"/>
    <property type="match status" value="1"/>
</dbReference>
<comment type="similarity">
    <text evidence="1">Belongs to the SfsA family.</text>
</comment>
<evidence type="ECO:0000313" key="4">
    <source>
        <dbReference type="EMBL" id="MBB6452295.1"/>
    </source>
</evidence>
<name>A0A841Q290_9BACI</name>
<accession>A0A841Q290</accession>
<dbReference type="PANTHER" id="PTHR30545">
    <property type="entry name" value="SUGAR FERMENTATION STIMULATION PROTEIN A"/>
    <property type="match status" value="1"/>
</dbReference>
<comment type="caution">
    <text evidence="4">The sequence shown here is derived from an EMBL/GenBank/DDBJ whole genome shotgun (WGS) entry which is preliminary data.</text>
</comment>
<dbReference type="AlphaFoldDB" id="A0A841Q290"/>
<reference evidence="4 5" key="1">
    <citation type="submission" date="2020-08" db="EMBL/GenBank/DDBJ databases">
        <title>Genomic Encyclopedia of Type Strains, Phase IV (KMG-IV): sequencing the most valuable type-strain genomes for metagenomic binning, comparative biology and taxonomic classification.</title>
        <authorList>
            <person name="Goeker M."/>
        </authorList>
    </citation>
    <scope>NUCLEOTIDE SEQUENCE [LARGE SCALE GENOMIC DNA]</scope>
    <source>
        <strain evidence="4 5">DSM 19612</strain>
    </source>
</reference>
<evidence type="ECO:0000256" key="1">
    <source>
        <dbReference type="HAMAP-Rule" id="MF_00095"/>
    </source>
</evidence>
<evidence type="ECO:0000259" key="3">
    <source>
        <dbReference type="Pfam" id="PF17746"/>
    </source>
</evidence>
<evidence type="ECO:0000313" key="5">
    <source>
        <dbReference type="Proteomes" id="UP000581688"/>
    </source>
</evidence>
<evidence type="ECO:0000259" key="2">
    <source>
        <dbReference type="Pfam" id="PF03749"/>
    </source>
</evidence>
<dbReference type="GO" id="GO:0003677">
    <property type="term" value="F:DNA binding"/>
    <property type="evidence" value="ECO:0007669"/>
    <property type="project" value="InterPro"/>
</dbReference>
<protein>
    <recommendedName>
        <fullName evidence="1">Sugar fermentation stimulation protein homolog</fullName>
    </recommendedName>
</protein>
<keyword evidence="5" id="KW-1185">Reference proteome</keyword>
<dbReference type="NCBIfam" id="TIGR00230">
    <property type="entry name" value="sfsA"/>
    <property type="match status" value="1"/>
</dbReference>
<dbReference type="InterPro" id="IPR041465">
    <property type="entry name" value="SfsA_N"/>
</dbReference>
<dbReference type="Proteomes" id="UP000581688">
    <property type="component" value="Unassembled WGS sequence"/>
</dbReference>
<dbReference type="Pfam" id="PF17746">
    <property type="entry name" value="SfsA_N"/>
    <property type="match status" value="1"/>
</dbReference>